<dbReference type="SMART" id="SM00228">
    <property type="entry name" value="PDZ"/>
    <property type="match status" value="2"/>
</dbReference>
<evidence type="ECO:0000259" key="2">
    <source>
        <dbReference type="PROSITE" id="PS50106"/>
    </source>
</evidence>
<keyword evidence="3" id="KW-0645">Protease</keyword>
<dbReference type="Pfam" id="PF17820">
    <property type="entry name" value="PDZ_6"/>
    <property type="match status" value="1"/>
</dbReference>
<evidence type="ECO:0000256" key="1">
    <source>
        <dbReference type="SAM" id="SignalP"/>
    </source>
</evidence>
<dbReference type="AlphaFoldDB" id="A0A517QRY7"/>
<feature type="domain" description="PDZ" evidence="2">
    <location>
        <begin position="240"/>
        <end position="283"/>
    </location>
</feature>
<dbReference type="Gene3D" id="2.30.42.10">
    <property type="match status" value="2"/>
</dbReference>
<dbReference type="RefSeq" id="WP_145202256.1">
    <property type="nucleotide sequence ID" value="NZ_CP036267.1"/>
</dbReference>
<dbReference type="InterPro" id="IPR001478">
    <property type="entry name" value="PDZ"/>
</dbReference>
<dbReference type="Proteomes" id="UP000315724">
    <property type="component" value="Chromosome"/>
</dbReference>
<dbReference type="InterPro" id="IPR036249">
    <property type="entry name" value="Thioredoxin-like_sf"/>
</dbReference>
<keyword evidence="4" id="KW-1185">Reference proteome</keyword>
<dbReference type="Pfam" id="PF13899">
    <property type="entry name" value="Thioredoxin_7"/>
    <property type="match status" value="1"/>
</dbReference>
<dbReference type="PROSITE" id="PS50106">
    <property type="entry name" value="PDZ"/>
    <property type="match status" value="1"/>
</dbReference>
<dbReference type="OrthoDB" id="259755at2"/>
<sequence length="434" mass="48297" precursor="true">MKFTINLFVLFACASPILAADKLPRLLEAINDDHARAVTDLWTYNDIPSALAEARKENKPLFVTFRCVPCRDCKGFDAEVANGSDTIAKMAKEHFIPVRQVEMKAVDLDQFQFDHDLNWAAMFINADGTVYARYGTQSAEGADAYNSITGLKKTMERVLELHKNYPKNKESLAQKRGPKKAIRSALELPGMANAASLEGLTTRKNCIHCHMIHDAENRIAQERGTFTNDNFYRYPLPQNIGLEIVRDHGTKIESINSQGPASQSGLKIGEELKSVNGQAIASIADIQFVLHHLPNDDVMLKVTGSQSGPHEISLKKGWKVTDASWRGSNWSVTPNLNTWAPPVDEKKRKALNIPESQGALEVKFINGSKAPGRAVKKAGIRVGDVLIEMDGKPIAMTNQQWNLDLKMNYKIGDKLPLTYIRNGKRYTAEVELVK</sequence>
<dbReference type="Pfam" id="PF13180">
    <property type="entry name" value="PDZ_2"/>
    <property type="match status" value="1"/>
</dbReference>
<gene>
    <name evidence="3" type="ORF">Mal48_36500</name>
</gene>
<dbReference type="Gene3D" id="3.40.30.10">
    <property type="entry name" value="Glutaredoxin"/>
    <property type="match status" value="1"/>
</dbReference>
<proteinExistence type="predicted"/>
<feature type="chain" id="PRO_5022244905" evidence="1">
    <location>
        <begin position="20"/>
        <end position="434"/>
    </location>
</feature>
<name>A0A517QRY7_9PLAN</name>
<protein>
    <submittedName>
        <fullName evidence="3">Serine endoprotease</fullName>
    </submittedName>
</protein>
<keyword evidence="1" id="KW-0732">Signal</keyword>
<dbReference type="GO" id="GO:0008233">
    <property type="term" value="F:peptidase activity"/>
    <property type="evidence" value="ECO:0007669"/>
    <property type="project" value="UniProtKB-KW"/>
</dbReference>
<dbReference type="KEGG" id="tpol:Mal48_36500"/>
<dbReference type="EMBL" id="CP036267">
    <property type="protein sequence ID" value="QDT34390.1"/>
    <property type="molecule type" value="Genomic_DNA"/>
</dbReference>
<dbReference type="GO" id="GO:0006508">
    <property type="term" value="P:proteolysis"/>
    <property type="evidence" value="ECO:0007669"/>
    <property type="project" value="UniProtKB-KW"/>
</dbReference>
<evidence type="ECO:0000313" key="4">
    <source>
        <dbReference type="Proteomes" id="UP000315724"/>
    </source>
</evidence>
<organism evidence="3 4">
    <name type="scientific">Thalassoglobus polymorphus</name>
    <dbReference type="NCBI Taxonomy" id="2527994"/>
    <lineage>
        <taxon>Bacteria</taxon>
        <taxon>Pseudomonadati</taxon>
        <taxon>Planctomycetota</taxon>
        <taxon>Planctomycetia</taxon>
        <taxon>Planctomycetales</taxon>
        <taxon>Planctomycetaceae</taxon>
        <taxon>Thalassoglobus</taxon>
    </lineage>
</organism>
<keyword evidence="3" id="KW-0378">Hydrolase</keyword>
<evidence type="ECO:0000313" key="3">
    <source>
        <dbReference type="EMBL" id="QDT34390.1"/>
    </source>
</evidence>
<reference evidence="3 4" key="1">
    <citation type="submission" date="2019-02" db="EMBL/GenBank/DDBJ databases">
        <title>Deep-cultivation of Planctomycetes and their phenomic and genomic characterization uncovers novel biology.</title>
        <authorList>
            <person name="Wiegand S."/>
            <person name="Jogler M."/>
            <person name="Boedeker C."/>
            <person name="Pinto D."/>
            <person name="Vollmers J."/>
            <person name="Rivas-Marin E."/>
            <person name="Kohn T."/>
            <person name="Peeters S.H."/>
            <person name="Heuer A."/>
            <person name="Rast P."/>
            <person name="Oberbeckmann S."/>
            <person name="Bunk B."/>
            <person name="Jeske O."/>
            <person name="Meyerdierks A."/>
            <person name="Storesund J.E."/>
            <person name="Kallscheuer N."/>
            <person name="Luecker S."/>
            <person name="Lage O.M."/>
            <person name="Pohl T."/>
            <person name="Merkel B.J."/>
            <person name="Hornburger P."/>
            <person name="Mueller R.-W."/>
            <person name="Bruemmer F."/>
            <person name="Labrenz M."/>
            <person name="Spormann A.M."/>
            <person name="Op den Camp H."/>
            <person name="Overmann J."/>
            <person name="Amann R."/>
            <person name="Jetten M.S.M."/>
            <person name="Mascher T."/>
            <person name="Medema M.H."/>
            <person name="Devos D.P."/>
            <person name="Kaster A.-K."/>
            <person name="Ovreas L."/>
            <person name="Rohde M."/>
            <person name="Galperin M.Y."/>
            <person name="Jogler C."/>
        </authorList>
    </citation>
    <scope>NUCLEOTIDE SEQUENCE [LARGE SCALE GENOMIC DNA]</scope>
    <source>
        <strain evidence="3 4">Mal48</strain>
    </source>
</reference>
<accession>A0A517QRY7</accession>
<dbReference type="SUPFAM" id="SSF50156">
    <property type="entry name" value="PDZ domain-like"/>
    <property type="match status" value="2"/>
</dbReference>
<dbReference type="InterPro" id="IPR041489">
    <property type="entry name" value="PDZ_6"/>
</dbReference>
<dbReference type="NCBIfam" id="NF041199">
    <property type="entry name" value="trx7_PDZ_seleno"/>
    <property type="match status" value="1"/>
</dbReference>
<dbReference type="InterPro" id="IPR036034">
    <property type="entry name" value="PDZ_sf"/>
</dbReference>
<feature type="signal peptide" evidence="1">
    <location>
        <begin position="1"/>
        <end position="19"/>
    </location>
</feature>
<dbReference type="SUPFAM" id="SSF52833">
    <property type="entry name" value="Thioredoxin-like"/>
    <property type="match status" value="1"/>
</dbReference>